<evidence type="ECO:0000313" key="1">
    <source>
        <dbReference type="EMBL" id="QJD88652.1"/>
    </source>
</evidence>
<name>A0ABX6M725_9BURK</name>
<keyword evidence="2" id="KW-1185">Reference proteome</keyword>
<sequence>MLLAEQMVGIVSHDLRNDELRLSFPNVELDRPDAPLGTVYLDADRIHQLVGNLVANAVMDGAPGRPVLTCFSVRIPVDSRRFPVSTEKLHAPPL</sequence>
<accession>A0ABX6M725</accession>
<dbReference type="RefSeq" id="WP_169110005.1">
    <property type="nucleotide sequence ID" value="NZ_CP051684.1"/>
</dbReference>
<dbReference type="EMBL" id="CP051684">
    <property type="protein sequence ID" value="QJD88652.1"/>
    <property type="molecule type" value="Genomic_DNA"/>
</dbReference>
<evidence type="ECO:0000313" key="2">
    <source>
        <dbReference type="Proteomes" id="UP000503117"/>
    </source>
</evidence>
<organism evidence="1 2">
    <name type="scientific">Duganella dendranthematis</name>
    <dbReference type="NCBI Taxonomy" id="2728021"/>
    <lineage>
        <taxon>Bacteria</taxon>
        <taxon>Pseudomonadati</taxon>
        <taxon>Pseudomonadota</taxon>
        <taxon>Betaproteobacteria</taxon>
        <taxon>Burkholderiales</taxon>
        <taxon>Oxalobacteraceae</taxon>
        <taxon>Telluria group</taxon>
        <taxon>Duganella</taxon>
    </lineage>
</organism>
<reference evidence="1 2" key="1">
    <citation type="submission" date="2020-04" db="EMBL/GenBank/DDBJ databases">
        <title>Genome sequencing of novel species.</title>
        <authorList>
            <person name="Heo J."/>
            <person name="Kim S.-J."/>
            <person name="Kim J.-S."/>
            <person name="Hong S.-B."/>
            <person name="Kwon S.-W."/>
        </authorList>
    </citation>
    <scope>NUCLEOTIDE SEQUENCE [LARGE SCALE GENOMIC DNA]</scope>
    <source>
        <strain evidence="1 2">AF9R3</strain>
    </source>
</reference>
<proteinExistence type="predicted"/>
<gene>
    <name evidence="1" type="ORF">HH213_00035</name>
</gene>
<evidence type="ECO:0008006" key="3">
    <source>
        <dbReference type="Google" id="ProtNLM"/>
    </source>
</evidence>
<dbReference type="Proteomes" id="UP000503117">
    <property type="component" value="Chromosome"/>
</dbReference>
<protein>
    <recommendedName>
        <fullName evidence="3">Sensor histidine kinase</fullName>
    </recommendedName>
</protein>